<accession>A0ABT8D5Y2</accession>
<gene>
    <name evidence="2" type="ORF">QWZ10_10970</name>
</gene>
<dbReference type="EMBL" id="JAUFRC010000001">
    <property type="protein sequence ID" value="MDN3712183.1"/>
    <property type="molecule type" value="Genomic_DNA"/>
</dbReference>
<feature type="compositionally biased region" description="Basic and acidic residues" evidence="1">
    <location>
        <begin position="44"/>
        <end position="59"/>
    </location>
</feature>
<comment type="caution">
    <text evidence="2">The sequence shown here is derived from an EMBL/GenBank/DDBJ whole genome shotgun (WGS) entry which is preliminary data.</text>
</comment>
<proteinExistence type="predicted"/>
<evidence type="ECO:0000256" key="1">
    <source>
        <dbReference type="SAM" id="MobiDB-lite"/>
    </source>
</evidence>
<name>A0ABT8D5Y2_9RHOB</name>
<reference evidence="3" key="1">
    <citation type="journal article" date="2019" name="Int. J. Syst. Evol. Microbiol.">
        <title>The Global Catalogue of Microorganisms (GCM) 10K type strain sequencing project: providing services to taxonomists for standard genome sequencing and annotation.</title>
        <authorList>
            <consortium name="The Broad Institute Genomics Platform"/>
            <consortium name="The Broad Institute Genome Sequencing Center for Infectious Disease"/>
            <person name="Wu L."/>
            <person name="Ma J."/>
        </authorList>
    </citation>
    <scope>NUCLEOTIDE SEQUENCE [LARGE SCALE GENOMIC DNA]</scope>
    <source>
        <strain evidence="3">CECT 8482</strain>
    </source>
</reference>
<evidence type="ECO:0008006" key="4">
    <source>
        <dbReference type="Google" id="ProtNLM"/>
    </source>
</evidence>
<protein>
    <recommendedName>
        <fullName evidence="4">Collagen-like protein</fullName>
    </recommendedName>
</protein>
<feature type="region of interest" description="Disordered" evidence="1">
    <location>
        <begin position="42"/>
        <end position="81"/>
    </location>
</feature>
<dbReference type="RefSeq" id="WP_377787139.1">
    <property type="nucleotide sequence ID" value="NZ_JBHUOC010000001.1"/>
</dbReference>
<evidence type="ECO:0000313" key="2">
    <source>
        <dbReference type="EMBL" id="MDN3712183.1"/>
    </source>
</evidence>
<dbReference type="Proteomes" id="UP001243846">
    <property type="component" value="Unassembled WGS sequence"/>
</dbReference>
<organism evidence="2 3">
    <name type="scientific">Paracoccus cavernae</name>
    <dbReference type="NCBI Taxonomy" id="1571207"/>
    <lineage>
        <taxon>Bacteria</taxon>
        <taxon>Pseudomonadati</taxon>
        <taxon>Pseudomonadota</taxon>
        <taxon>Alphaproteobacteria</taxon>
        <taxon>Rhodobacterales</taxon>
        <taxon>Paracoccaceae</taxon>
        <taxon>Paracoccus</taxon>
    </lineage>
</organism>
<evidence type="ECO:0000313" key="3">
    <source>
        <dbReference type="Proteomes" id="UP001243846"/>
    </source>
</evidence>
<keyword evidence="3" id="KW-1185">Reference proteome</keyword>
<sequence length="81" mass="8319">MEIVKTTIGFRGPSGALDLDAVTLATGPAGSNVTYENDVLTIPRGDKGEQGDRGERGLTGDRGLQGSAAIPANRGFKAFKG</sequence>